<dbReference type="Proteomes" id="UP000316659">
    <property type="component" value="Unassembled WGS sequence"/>
</dbReference>
<organism evidence="2 3">
    <name type="scientific">Cellulosimicrobium cellulans</name>
    <name type="common">Arthrobacter luteus</name>
    <dbReference type="NCBI Taxonomy" id="1710"/>
    <lineage>
        <taxon>Bacteria</taxon>
        <taxon>Bacillati</taxon>
        <taxon>Actinomycetota</taxon>
        <taxon>Actinomycetes</taxon>
        <taxon>Micrococcales</taxon>
        <taxon>Promicromonosporaceae</taxon>
        <taxon>Cellulosimicrobium</taxon>
    </lineage>
</organism>
<dbReference type="InterPro" id="IPR025101">
    <property type="entry name" value="DUF4012"/>
</dbReference>
<evidence type="ECO:0000313" key="2">
    <source>
        <dbReference type="EMBL" id="GED08580.1"/>
    </source>
</evidence>
<feature type="region of interest" description="Disordered" evidence="1">
    <location>
        <begin position="542"/>
        <end position="569"/>
    </location>
</feature>
<sequence>MADALRARDALERAAAELPTLQEQVRAGQDTSVALAEVRRSAHVAASSTRGPHWALARALPVLGDDARALGEVATAVEAIADDALPRLADAAAVASPTLLAPRNGAVDLRPLEEARDDVVSADRSVARAIDAVSAIDPSSLVSPLATAVTGLREQLVEVHAQTATAARAVELVPPMLGADAPRDYLVLVQNNAEPRAAGGIAGSVLHVRAEDGAVRLVEVRAGSALGASATSVVGLSGAEDALFGDDLGRFMLNVTSTPDFPRTAEVARATWRDRTGLDVDGVLAVDPVALGRVLAATGPVTVADPAGGEIRLSGDDASAFLLNGVYRSYPDPTVQDVVLSAVAEQVFAGLAGGGADPGRLVGALAESAREGRLLVWSSDADEQERLSGTVLSGELRGRITDASGEETSPVVGVFLNATTAAKVGYYLDTTVAIDDFRCRPDGSQSFTLTVTLTSILSPDDAASLPTYVSGADGDGTIRTNLLVYAPAHGGIEGATGPDGDLGLFSQVHEGLVVGARSVAVGPGQTATFGYEVVSGKDQRGSVSVRKTPGARPVTDTVPASQCTEGVFS</sequence>
<name>A0A4Y4DYU2_CELCE</name>
<dbReference type="EMBL" id="BJNZ01000003">
    <property type="protein sequence ID" value="GED08580.1"/>
    <property type="molecule type" value="Genomic_DNA"/>
</dbReference>
<dbReference type="AlphaFoldDB" id="A0A4Y4DYU2"/>
<reference evidence="2 3" key="1">
    <citation type="submission" date="2019-06" db="EMBL/GenBank/DDBJ databases">
        <title>Whole genome shotgun sequence of Cellulosimicrobium cellulans NBRC 15516.</title>
        <authorList>
            <person name="Hosoyama A."/>
            <person name="Uohara A."/>
            <person name="Ohji S."/>
            <person name="Ichikawa N."/>
        </authorList>
    </citation>
    <scope>NUCLEOTIDE SEQUENCE [LARGE SCALE GENOMIC DNA]</scope>
    <source>
        <strain evidence="2 3">NBRC 15516</strain>
    </source>
</reference>
<evidence type="ECO:0008006" key="4">
    <source>
        <dbReference type="Google" id="ProtNLM"/>
    </source>
</evidence>
<accession>A0A4Y4DYU2</accession>
<gene>
    <name evidence="2" type="ORF">CCE02nite_05790</name>
</gene>
<dbReference type="RefSeq" id="WP_170227195.1">
    <property type="nucleotide sequence ID" value="NZ_BJNZ01000003.1"/>
</dbReference>
<dbReference type="Pfam" id="PF13196">
    <property type="entry name" value="DUF4012"/>
    <property type="match status" value="1"/>
</dbReference>
<evidence type="ECO:0000256" key="1">
    <source>
        <dbReference type="SAM" id="MobiDB-lite"/>
    </source>
</evidence>
<feature type="compositionally biased region" description="Polar residues" evidence="1">
    <location>
        <begin position="558"/>
        <end position="569"/>
    </location>
</feature>
<comment type="caution">
    <text evidence="2">The sequence shown here is derived from an EMBL/GenBank/DDBJ whole genome shotgun (WGS) entry which is preliminary data.</text>
</comment>
<evidence type="ECO:0000313" key="3">
    <source>
        <dbReference type="Proteomes" id="UP000316659"/>
    </source>
</evidence>
<proteinExistence type="predicted"/>
<protein>
    <recommendedName>
        <fullName evidence="4">DUF4012 domain-containing protein</fullName>
    </recommendedName>
</protein>